<dbReference type="STRING" id="1239962.C943_04521"/>
<proteinExistence type="predicted"/>
<dbReference type="InParanoid" id="M7XYS6"/>
<dbReference type="AlphaFoldDB" id="M7XYS6"/>
<dbReference type="EMBL" id="AMZY02000009">
    <property type="protein sequence ID" value="EMS33642.1"/>
    <property type="molecule type" value="Genomic_DNA"/>
</dbReference>
<gene>
    <name evidence="1" type="ORF">C943_04521</name>
</gene>
<dbReference type="Proteomes" id="UP000010953">
    <property type="component" value="Unassembled WGS sequence"/>
</dbReference>
<protein>
    <submittedName>
        <fullName evidence="1">Uncharacterized protein</fullName>
    </submittedName>
</protein>
<accession>M7XYS6</accession>
<organism evidence="1 2">
    <name type="scientific">Mariniradius saccharolyticus AK6</name>
    <dbReference type="NCBI Taxonomy" id="1239962"/>
    <lineage>
        <taxon>Bacteria</taxon>
        <taxon>Pseudomonadati</taxon>
        <taxon>Bacteroidota</taxon>
        <taxon>Cytophagia</taxon>
        <taxon>Cytophagales</taxon>
        <taxon>Cyclobacteriaceae</taxon>
        <taxon>Mariniradius</taxon>
    </lineage>
</organism>
<evidence type="ECO:0000313" key="1">
    <source>
        <dbReference type="EMBL" id="EMS33642.1"/>
    </source>
</evidence>
<reference evidence="1" key="1">
    <citation type="submission" date="2013-01" db="EMBL/GenBank/DDBJ databases">
        <title>Genome assembly of Mariniradius saccharolyticus AK6.</title>
        <authorList>
            <person name="Vaidya B."/>
            <person name="Khatri I."/>
            <person name="Tanuku N.R.S."/>
            <person name="Subramanian S."/>
            <person name="Pinnaka A."/>
        </authorList>
    </citation>
    <scope>NUCLEOTIDE SEQUENCE [LARGE SCALE GENOMIC DNA]</scope>
    <source>
        <strain evidence="1">AK6</strain>
    </source>
</reference>
<name>M7XYS6_9BACT</name>
<sequence length="41" mass="4838">MPKINRLGTLFPRFRVRISPKNKVFPFAIVGTCLKRDLEDY</sequence>
<evidence type="ECO:0000313" key="2">
    <source>
        <dbReference type="Proteomes" id="UP000010953"/>
    </source>
</evidence>
<keyword evidence="2" id="KW-1185">Reference proteome</keyword>
<comment type="caution">
    <text evidence="1">The sequence shown here is derived from an EMBL/GenBank/DDBJ whole genome shotgun (WGS) entry which is preliminary data.</text>
</comment>